<dbReference type="AlphaFoldDB" id="A0A2G9YQH5"/>
<dbReference type="GO" id="GO:0051604">
    <property type="term" value="P:protein maturation"/>
    <property type="evidence" value="ECO:0007669"/>
    <property type="project" value="TreeGrafter"/>
</dbReference>
<dbReference type="GO" id="GO:0005506">
    <property type="term" value="F:iron ion binding"/>
    <property type="evidence" value="ECO:0007669"/>
    <property type="project" value="TreeGrafter"/>
</dbReference>
<dbReference type="GO" id="GO:1902670">
    <property type="term" value="F:carbon dioxide binding"/>
    <property type="evidence" value="ECO:0007669"/>
    <property type="project" value="TreeGrafter"/>
</dbReference>
<dbReference type="SUPFAM" id="SSF159127">
    <property type="entry name" value="HupF/HypC-like"/>
    <property type="match status" value="1"/>
</dbReference>
<gene>
    <name evidence="2" type="primary">hypC</name>
    <name evidence="2" type="ORF">COX39_02685</name>
</gene>
<dbReference type="NCBIfam" id="TIGR00074">
    <property type="entry name" value="hypC_hupF"/>
    <property type="match status" value="1"/>
</dbReference>
<evidence type="ECO:0000313" key="3">
    <source>
        <dbReference type="Proteomes" id="UP000231567"/>
    </source>
</evidence>
<dbReference type="InterPro" id="IPR001109">
    <property type="entry name" value="Hydrogenase_HupF/HypC"/>
</dbReference>
<reference evidence="2 3" key="1">
    <citation type="submission" date="2017-09" db="EMBL/GenBank/DDBJ databases">
        <title>Depth-based differentiation of microbial function through sediment-hosted aquifers and enrichment of novel symbionts in the deep terrestrial subsurface.</title>
        <authorList>
            <person name="Probst A.J."/>
            <person name="Ladd B."/>
            <person name="Jarett J.K."/>
            <person name="Geller-Mcgrath D.E."/>
            <person name="Sieber C.M."/>
            <person name="Emerson J.B."/>
            <person name="Anantharaman K."/>
            <person name="Thomas B.C."/>
            <person name="Malmstrom R."/>
            <person name="Stieglmeier M."/>
            <person name="Klingl A."/>
            <person name="Woyke T."/>
            <person name="Ryan C.M."/>
            <person name="Banfield J.F."/>
        </authorList>
    </citation>
    <scope>NUCLEOTIDE SEQUENCE [LARGE SCALE GENOMIC DNA]</scope>
    <source>
        <strain evidence="2">CG23_combo_of_CG06-09_8_20_14_all_40_13</strain>
    </source>
</reference>
<dbReference type="PANTHER" id="PTHR35177">
    <property type="entry name" value="HYDROGENASE MATURATION FACTOR HYBG"/>
    <property type="match status" value="1"/>
</dbReference>
<sequence length="78" mass="8712">MFNLSGANVCLAIPGKIIKISGKKAKIFQKNHSHWIDLSLVEDVKVGDYLICQSNFALNKVESLEAEKILKLNLTLEK</sequence>
<dbReference type="Pfam" id="PF01455">
    <property type="entry name" value="HupF_HypC"/>
    <property type="match status" value="1"/>
</dbReference>
<dbReference type="Gene3D" id="2.30.30.140">
    <property type="match status" value="1"/>
</dbReference>
<dbReference type="EMBL" id="PCRM01000037">
    <property type="protein sequence ID" value="PIP21475.1"/>
    <property type="molecule type" value="Genomic_DNA"/>
</dbReference>
<name>A0A2G9YQH5_9BACT</name>
<evidence type="ECO:0000256" key="1">
    <source>
        <dbReference type="ARBA" id="ARBA00006018"/>
    </source>
</evidence>
<comment type="similarity">
    <text evidence="1">Belongs to the HupF/HypC family.</text>
</comment>
<comment type="caution">
    <text evidence="2">The sequence shown here is derived from an EMBL/GenBank/DDBJ whole genome shotgun (WGS) entry which is preliminary data.</text>
</comment>
<dbReference type="PANTHER" id="PTHR35177:SF2">
    <property type="entry name" value="HYDROGENASE MATURATION FACTOR HYBG"/>
    <property type="match status" value="1"/>
</dbReference>
<organism evidence="2 3">
    <name type="scientific">Candidatus Nealsonbacteria bacterium CG23_combo_of_CG06-09_8_20_14_all_40_13</name>
    <dbReference type="NCBI Taxonomy" id="1974724"/>
    <lineage>
        <taxon>Bacteria</taxon>
        <taxon>Candidatus Nealsoniibacteriota</taxon>
    </lineage>
</organism>
<proteinExistence type="inferred from homology"/>
<protein>
    <submittedName>
        <fullName evidence="2">HypC/HybG/HupF family hydrogenase formation chaperone</fullName>
    </submittedName>
</protein>
<accession>A0A2G9YQH5</accession>
<dbReference type="Proteomes" id="UP000231567">
    <property type="component" value="Unassembled WGS sequence"/>
</dbReference>
<evidence type="ECO:0000313" key="2">
    <source>
        <dbReference type="EMBL" id="PIP21475.1"/>
    </source>
</evidence>